<keyword evidence="4" id="KW-1185">Reference proteome</keyword>
<dbReference type="AlphaFoldDB" id="A0A5C5X7A5"/>
<sequence length="102" mass="11763">MQNTESEMEPSPSGPDSQKNNHQTGSKTKTPTHPIVASIEQMIILIGFYILSIGPMYWQWIAAKDVDGFHFIEVLYRPLWVLAGEIPALGDWLNWYVRLWIF</sequence>
<feature type="region of interest" description="Disordered" evidence="1">
    <location>
        <begin position="1"/>
        <end position="33"/>
    </location>
</feature>
<organism evidence="3 4">
    <name type="scientific">Thalassoglobus neptunius</name>
    <dbReference type="NCBI Taxonomy" id="1938619"/>
    <lineage>
        <taxon>Bacteria</taxon>
        <taxon>Pseudomonadati</taxon>
        <taxon>Planctomycetota</taxon>
        <taxon>Planctomycetia</taxon>
        <taxon>Planctomycetales</taxon>
        <taxon>Planctomycetaceae</taxon>
        <taxon>Thalassoglobus</taxon>
    </lineage>
</organism>
<feature type="transmembrane region" description="Helical" evidence="2">
    <location>
        <begin position="35"/>
        <end position="58"/>
    </location>
</feature>
<evidence type="ECO:0000313" key="3">
    <source>
        <dbReference type="EMBL" id="TWT58784.1"/>
    </source>
</evidence>
<dbReference type="Proteomes" id="UP000317243">
    <property type="component" value="Unassembled WGS sequence"/>
</dbReference>
<comment type="caution">
    <text evidence="3">The sequence shown here is derived from an EMBL/GenBank/DDBJ whole genome shotgun (WGS) entry which is preliminary data.</text>
</comment>
<evidence type="ECO:0000256" key="2">
    <source>
        <dbReference type="SAM" id="Phobius"/>
    </source>
</evidence>
<accession>A0A5C5X7A5</accession>
<gene>
    <name evidence="3" type="ORF">KOR42_21700</name>
</gene>
<evidence type="ECO:0000256" key="1">
    <source>
        <dbReference type="SAM" id="MobiDB-lite"/>
    </source>
</evidence>
<proteinExistence type="predicted"/>
<dbReference type="EMBL" id="SIHI01000001">
    <property type="protein sequence ID" value="TWT58784.1"/>
    <property type="molecule type" value="Genomic_DNA"/>
</dbReference>
<keyword evidence="2" id="KW-0812">Transmembrane</keyword>
<feature type="compositionally biased region" description="Polar residues" evidence="1">
    <location>
        <begin position="14"/>
        <end position="31"/>
    </location>
</feature>
<evidence type="ECO:0000313" key="4">
    <source>
        <dbReference type="Proteomes" id="UP000317243"/>
    </source>
</evidence>
<keyword evidence="2" id="KW-0472">Membrane</keyword>
<protein>
    <submittedName>
        <fullName evidence="3">Uncharacterized protein</fullName>
    </submittedName>
</protein>
<name>A0A5C5X7A5_9PLAN</name>
<keyword evidence="2" id="KW-1133">Transmembrane helix</keyword>
<reference evidence="3 4" key="1">
    <citation type="submission" date="2019-02" db="EMBL/GenBank/DDBJ databases">
        <title>Deep-cultivation of Planctomycetes and their phenomic and genomic characterization uncovers novel biology.</title>
        <authorList>
            <person name="Wiegand S."/>
            <person name="Jogler M."/>
            <person name="Boedeker C."/>
            <person name="Pinto D."/>
            <person name="Vollmers J."/>
            <person name="Rivas-Marin E."/>
            <person name="Kohn T."/>
            <person name="Peeters S.H."/>
            <person name="Heuer A."/>
            <person name="Rast P."/>
            <person name="Oberbeckmann S."/>
            <person name="Bunk B."/>
            <person name="Jeske O."/>
            <person name="Meyerdierks A."/>
            <person name="Storesund J.E."/>
            <person name="Kallscheuer N."/>
            <person name="Luecker S."/>
            <person name="Lage O.M."/>
            <person name="Pohl T."/>
            <person name="Merkel B.J."/>
            <person name="Hornburger P."/>
            <person name="Mueller R.-W."/>
            <person name="Bruemmer F."/>
            <person name="Labrenz M."/>
            <person name="Spormann A.M."/>
            <person name="Op Den Camp H."/>
            <person name="Overmann J."/>
            <person name="Amann R."/>
            <person name="Jetten M.S.M."/>
            <person name="Mascher T."/>
            <person name="Medema M.H."/>
            <person name="Devos D.P."/>
            <person name="Kaster A.-K."/>
            <person name="Ovreas L."/>
            <person name="Rohde M."/>
            <person name="Galperin M.Y."/>
            <person name="Jogler C."/>
        </authorList>
    </citation>
    <scope>NUCLEOTIDE SEQUENCE [LARGE SCALE GENOMIC DNA]</scope>
    <source>
        <strain evidence="3 4">KOR42</strain>
    </source>
</reference>